<feature type="compositionally biased region" description="Basic and acidic residues" evidence="1">
    <location>
        <begin position="249"/>
        <end position="259"/>
    </location>
</feature>
<feature type="compositionally biased region" description="Basic and acidic residues" evidence="1">
    <location>
        <begin position="220"/>
        <end position="238"/>
    </location>
</feature>
<evidence type="ECO:0000313" key="2">
    <source>
        <dbReference type="EMBL" id="APD74408.1"/>
    </source>
</evidence>
<sequence>MKHIPYSAAAQILGYKLAVTIQSKSTPTGNTELTNKQGCGNDNTAGSSGKGITGIKHEKHTAKPQNHALKASGACTEPTGIEKEDTFNPKNLAYAICQASKVKIPKPVDVATQKVEDLTSDAAAQHVALTLLKKSATTTKTAGEKAVTDLLGPKDTPIQAKFFTLLTKAETSLKLDTEAAPISIEAASSEDNFGKALAIFIATTKKPELLGSKESQTADNNKEADATEITGEKKDGDNKANAADYTGTEEDKCDKTKCV</sequence>
<dbReference type="EMBL" id="KX700452">
    <property type="protein sequence ID" value="APD74408.1"/>
    <property type="molecule type" value="Genomic_DNA"/>
</dbReference>
<dbReference type="AlphaFoldDB" id="A0A1J0R9C4"/>
<accession>A0A1J0R9C4</accession>
<proteinExistence type="predicted"/>
<feature type="region of interest" description="Disordered" evidence="1">
    <location>
        <begin position="210"/>
        <end position="259"/>
    </location>
</feature>
<reference evidence="2" key="1">
    <citation type="submission" date="2016-08" db="EMBL/GenBank/DDBJ databases">
        <title>VSG repertoire of Trypanosoma brucei EATRO 1125.</title>
        <authorList>
            <person name="Cross G.A."/>
        </authorList>
    </citation>
    <scope>NUCLEOTIDE SEQUENCE</scope>
    <source>
        <strain evidence="2">EATRO 1125</strain>
    </source>
</reference>
<name>A0A1J0R9C4_9TRYP</name>
<evidence type="ECO:0000256" key="1">
    <source>
        <dbReference type="SAM" id="MobiDB-lite"/>
    </source>
</evidence>
<feature type="region of interest" description="Disordered" evidence="1">
    <location>
        <begin position="26"/>
        <end position="46"/>
    </location>
</feature>
<organism evidence="2">
    <name type="scientific">Trypanosoma brucei</name>
    <dbReference type="NCBI Taxonomy" id="5691"/>
    <lineage>
        <taxon>Eukaryota</taxon>
        <taxon>Discoba</taxon>
        <taxon>Euglenozoa</taxon>
        <taxon>Kinetoplastea</taxon>
        <taxon>Metakinetoplastina</taxon>
        <taxon>Trypanosomatida</taxon>
        <taxon>Trypanosomatidae</taxon>
        <taxon>Trypanosoma</taxon>
    </lineage>
</organism>
<protein>
    <submittedName>
        <fullName evidence="2">Variant surface glycoprotein 1125.3017</fullName>
    </submittedName>
</protein>